<proteinExistence type="inferred from homology"/>
<dbReference type="PANTHER" id="PTHR30480">
    <property type="entry name" value="BETA-HEXOSAMINIDASE-RELATED"/>
    <property type="match status" value="1"/>
</dbReference>
<protein>
    <submittedName>
        <fullName evidence="5">Glycoside hydrolase</fullName>
    </submittedName>
</protein>
<keyword evidence="6" id="KW-1185">Reference proteome</keyword>
<keyword evidence="2 5" id="KW-0378">Hydrolase</keyword>
<name>A0A5B8MFQ7_9CHLO</name>
<evidence type="ECO:0000259" key="4">
    <source>
        <dbReference type="Pfam" id="PF00933"/>
    </source>
</evidence>
<reference evidence="5 6" key="1">
    <citation type="submission" date="2018-07" db="EMBL/GenBank/DDBJ databases">
        <title>The complete nuclear genome of the prasinophyte Chloropicon primus (CCMP1205).</title>
        <authorList>
            <person name="Pombert J.-F."/>
            <person name="Otis C."/>
            <person name="Turmel M."/>
            <person name="Lemieux C."/>
        </authorList>
    </citation>
    <scope>NUCLEOTIDE SEQUENCE [LARGE SCALE GENOMIC DNA]</scope>
    <source>
        <strain evidence="5 6">CCMP1205</strain>
    </source>
</reference>
<keyword evidence="3" id="KW-0326">Glycosidase</keyword>
<dbReference type="InterPro" id="IPR050226">
    <property type="entry name" value="NagZ_Beta-hexosaminidase"/>
</dbReference>
<dbReference type="Gene3D" id="3.20.20.300">
    <property type="entry name" value="Glycoside hydrolase, family 3, N-terminal domain"/>
    <property type="match status" value="1"/>
</dbReference>
<dbReference type="STRING" id="1764295.A0A5B8MFQ7"/>
<dbReference type="InterPro" id="IPR001764">
    <property type="entry name" value="Glyco_hydro_3_N"/>
</dbReference>
<organism evidence="5 6">
    <name type="scientific">Chloropicon primus</name>
    <dbReference type="NCBI Taxonomy" id="1764295"/>
    <lineage>
        <taxon>Eukaryota</taxon>
        <taxon>Viridiplantae</taxon>
        <taxon>Chlorophyta</taxon>
        <taxon>Chloropicophyceae</taxon>
        <taxon>Chloropicales</taxon>
        <taxon>Chloropicaceae</taxon>
        <taxon>Chloropicon</taxon>
    </lineage>
</organism>
<dbReference type="PANTHER" id="PTHR30480:SF16">
    <property type="entry name" value="GLYCOSIDE HYDROLASE FAMILY 3 DOMAIN PROTEIN"/>
    <property type="match status" value="1"/>
</dbReference>
<dbReference type="Proteomes" id="UP000316726">
    <property type="component" value="Chromosome 1"/>
</dbReference>
<dbReference type="GO" id="GO:0004553">
    <property type="term" value="F:hydrolase activity, hydrolyzing O-glycosyl compounds"/>
    <property type="evidence" value="ECO:0007669"/>
    <property type="project" value="InterPro"/>
</dbReference>
<evidence type="ECO:0000313" key="6">
    <source>
        <dbReference type="Proteomes" id="UP000316726"/>
    </source>
</evidence>
<comment type="similarity">
    <text evidence="1">Belongs to the glycosyl hydrolase 3 family.</text>
</comment>
<dbReference type="Pfam" id="PF00933">
    <property type="entry name" value="Glyco_hydro_3"/>
    <property type="match status" value="1"/>
</dbReference>
<dbReference type="GO" id="GO:0005975">
    <property type="term" value="P:carbohydrate metabolic process"/>
    <property type="evidence" value="ECO:0007669"/>
    <property type="project" value="InterPro"/>
</dbReference>
<evidence type="ECO:0000256" key="1">
    <source>
        <dbReference type="ARBA" id="ARBA00005336"/>
    </source>
</evidence>
<evidence type="ECO:0000256" key="2">
    <source>
        <dbReference type="ARBA" id="ARBA00022801"/>
    </source>
</evidence>
<evidence type="ECO:0000256" key="3">
    <source>
        <dbReference type="ARBA" id="ARBA00023295"/>
    </source>
</evidence>
<dbReference type="SUPFAM" id="SSF51445">
    <property type="entry name" value="(Trans)glycosidases"/>
    <property type="match status" value="1"/>
</dbReference>
<dbReference type="EMBL" id="CP031034">
    <property type="protein sequence ID" value="QDZ18170.1"/>
    <property type="molecule type" value="Genomic_DNA"/>
</dbReference>
<dbReference type="InterPro" id="IPR017853">
    <property type="entry name" value="GH"/>
</dbReference>
<feature type="domain" description="Glycoside hydrolase family 3 N-terminal" evidence="4">
    <location>
        <begin position="34"/>
        <end position="345"/>
    </location>
</feature>
<accession>A0A5B8MFQ7</accession>
<dbReference type="NCBIfam" id="NF003740">
    <property type="entry name" value="PRK05337.1"/>
    <property type="match status" value="1"/>
</dbReference>
<dbReference type="GO" id="GO:0009254">
    <property type="term" value="P:peptidoglycan turnover"/>
    <property type="evidence" value="ECO:0007669"/>
    <property type="project" value="TreeGrafter"/>
</dbReference>
<dbReference type="OrthoDB" id="2016932at2759"/>
<evidence type="ECO:0000313" key="5">
    <source>
        <dbReference type="EMBL" id="QDZ18170.1"/>
    </source>
</evidence>
<gene>
    <name evidence="5" type="ORF">A3770_01p06880</name>
</gene>
<dbReference type="AlphaFoldDB" id="A0A5B8MFQ7"/>
<sequence>MRREGREWSEEEEEEVRRLCASLVVFGFDSPCREANGHAKRLIAKGSVATILFGRNVESPDQVKSLCSSMKLEALAHGRKLLVMTDQEGGKVARLTSQESFTDIPSARRIASCEDRKGAVTRIAKVMAAELKAVNVDMDLAPVLDVDSNPKNPVIGDRSYSSSSKDVGELGGAFITSIQEEGVAACAKHFPGHGDTSQDSHVDIPVIKHSRARLLETEIPPFERAIENDVAAIMVGHLLVPELQSPSEVDLGIPASMSKFVVDFLKKDLGFRGAVFIDDMEMGAITKNFSLGEAIVRSLKAGVDMFLVCHSESSQNEAIEAIFRAVKSGEVDPGRFADAVGRVHKLLSYASSPTISLSVVGSPAHREIIKSFLQGK</sequence>
<dbReference type="InterPro" id="IPR036962">
    <property type="entry name" value="Glyco_hydro_3_N_sf"/>
</dbReference>